<reference evidence="1" key="1">
    <citation type="journal article" date="2022" name="bioRxiv">
        <title>Sequencing and chromosome-scale assembly of the giantPleurodeles waltlgenome.</title>
        <authorList>
            <person name="Brown T."/>
            <person name="Elewa A."/>
            <person name="Iarovenko S."/>
            <person name="Subramanian E."/>
            <person name="Araus A.J."/>
            <person name="Petzold A."/>
            <person name="Susuki M."/>
            <person name="Suzuki K.-i.T."/>
            <person name="Hayashi T."/>
            <person name="Toyoda A."/>
            <person name="Oliveira C."/>
            <person name="Osipova E."/>
            <person name="Leigh N.D."/>
            <person name="Simon A."/>
            <person name="Yun M.H."/>
        </authorList>
    </citation>
    <scope>NUCLEOTIDE SEQUENCE</scope>
    <source>
        <strain evidence="1">20211129_DDA</strain>
        <tissue evidence="1">Liver</tissue>
    </source>
</reference>
<evidence type="ECO:0000313" key="1">
    <source>
        <dbReference type="EMBL" id="KAJ1185517.1"/>
    </source>
</evidence>
<keyword evidence="2" id="KW-1185">Reference proteome</keyword>
<accession>A0AAV7U9B7</accession>
<dbReference type="EMBL" id="JANPWB010000005">
    <property type="protein sequence ID" value="KAJ1185517.1"/>
    <property type="molecule type" value="Genomic_DNA"/>
</dbReference>
<comment type="caution">
    <text evidence="1">The sequence shown here is derived from an EMBL/GenBank/DDBJ whole genome shotgun (WGS) entry which is preliminary data.</text>
</comment>
<sequence>MPSVASLGVLYNFHNDVICDFSDRITYEMIVDLGSDFVDPATYDIISDIPDRITCCFLVVLEVSEPKARAALTGPITTLLVPGALL</sequence>
<dbReference type="AlphaFoldDB" id="A0AAV7U9B7"/>
<name>A0AAV7U9B7_PLEWA</name>
<dbReference type="Proteomes" id="UP001066276">
    <property type="component" value="Chromosome 3_1"/>
</dbReference>
<organism evidence="1 2">
    <name type="scientific">Pleurodeles waltl</name>
    <name type="common">Iberian ribbed newt</name>
    <dbReference type="NCBI Taxonomy" id="8319"/>
    <lineage>
        <taxon>Eukaryota</taxon>
        <taxon>Metazoa</taxon>
        <taxon>Chordata</taxon>
        <taxon>Craniata</taxon>
        <taxon>Vertebrata</taxon>
        <taxon>Euteleostomi</taxon>
        <taxon>Amphibia</taxon>
        <taxon>Batrachia</taxon>
        <taxon>Caudata</taxon>
        <taxon>Salamandroidea</taxon>
        <taxon>Salamandridae</taxon>
        <taxon>Pleurodelinae</taxon>
        <taxon>Pleurodeles</taxon>
    </lineage>
</organism>
<protein>
    <submittedName>
        <fullName evidence="1">Uncharacterized protein</fullName>
    </submittedName>
</protein>
<gene>
    <name evidence="1" type="ORF">NDU88_002309</name>
</gene>
<proteinExistence type="predicted"/>
<evidence type="ECO:0000313" key="2">
    <source>
        <dbReference type="Proteomes" id="UP001066276"/>
    </source>
</evidence>